<dbReference type="EMBL" id="CP054491">
    <property type="protein sequence ID" value="QKQ27605.1"/>
    <property type="molecule type" value="Genomic_DNA"/>
</dbReference>
<proteinExistence type="predicted"/>
<dbReference type="KEGG" id="rev:HUE57_15890"/>
<dbReference type="AlphaFoldDB" id="A0A6N0HZ47"/>
<dbReference type="RefSeq" id="WP_135622124.1">
    <property type="nucleotide sequence ID" value="NZ_CP054491.1"/>
</dbReference>
<evidence type="ECO:0000313" key="1">
    <source>
        <dbReference type="EMBL" id="QKQ27605.1"/>
    </source>
</evidence>
<accession>A0A6N0HZ47</accession>
<reference evidence="1 2" key="1">
    <citation type="submission" date="2020-05" db="EMBL/GenBank/DDBJ databases">
        <title>Horizontal transmission and recombination maintain forever young bacterial symbiont genomes.</title>
        <authorList>
            <person name="Russell S.L."/>
            <person name="Pepper-Tunick E."/>
            <person name="Svedberg J."/>
            <person name="Byrne A."/>
            <person name="Ruelas Castillo J."/>
            <person name="Vollmers C."/>
            <person name="Beinart R.A."/>
            <person name="Corbett-Detig R."/>
        </authorList>
    </citation>
    <scope>NUCLEOTIDE SEQUENCE [LARGE SCALE GENOMIC DNA]</scope>
    <source>
        <strain evidence="1">Santa_Monica_outfall</strain>
    </source>
</reference>
<dbReference type="Proteomes" id="UP000509658">
    <property type="component" value="Chromosome"/>
</dbReference>
<name>A0A6N0HZ47_9GAMM</name>
<organism evidence="1 2">
    <name type="scientific">Candidatus Reidiella endopervernicosa</name>
    <dbReference type="NCBI Taxonomy" id="2738883"/>
    <lineage>
        <taxon>Bacteria</taxon>
        <taxon>Pseudomonadati</taxon>
        <taxon>Pseudomonadota</taxon>
        <taxon>Gammaproteobacteria</taxon>
        <taxon>Candidatus Reidiella</taxon>
    </lineage>
</organism>
<evidence type="ECO:0000313" key="2">
    <source>
        <dbReference type="Proteomes" id="UP000509658"/>
    </source>
</evidence>
<gene>
    <name evidence="1" type="ORF">HUE57_15890</name>
</gene>
<sequence length="66" mass="7431">MQHGGIRDIDIIHAPDCASLHPGYPFTGVVPPESMMEARSIEEVPESNPDSGTDPVIYRWRLRRDD</sequence>
<keyword evidence="2" id="KW-1185">Reference proteome</keyword>
<protein>
    <submittedName>
        <fullName evidence="1">Uncharacterized protein</fullName>
    </submittedName>
</protein>